<gene>
    <name evidence="4" type="ORF">ACFQ0I_07875</name>
</gene>
<evidence type="ECO:0000259" key="3">
    <source>
        <dbReference type="Pfam" id="PF00884"/>
    </source>
</evidence>
<accession>A0ABW3BRC5</accession>
<dbReference type="InterPro" id="IPR017850">
    <property type="entry name" value="Alkaline_phosphatase_core_sf"/>
</dbReference>
<dbReference type="InterPro" id="IPR050738">
    <property type="entry name" value="Sulfatase"/>
</dbReference>
<dbReference type="CDD" id="cd16034">
    <property type="entry name" value="sulfatase_like"/>
    <property type="match status" value="1"/>
</dbReference>
<dbReference type="RefSeq" id="WP_379941001.1">
    <property type="nucleotide sequence ID" value="NZ_JBHTIB010000008.1"/>
</dbReference>
<keyword evidence="5" id="KW-1185">Reference proteome</keyword>
<evidence type="ECO:0000256" key="1">
    <source>
        <dbReference type="ARBA" id="ARBA00008779"/>
    </source>
</evidence>
<organism evidence="4 5">
    <name type="scientific">Mariniflexile aquimaris</name>
    <dbReference type="NCBI Taxonomy" id="881009"/>
    <lineage>
        <taxon>Bacteria</taxon>
        <taxon>Pseudomonadati</taxon>
        <taxon>Bacteroidota</taxon>
        <taxon>Flavobacteriia</taxon>
        <taxon>Flavobacteriales</taxon>
        <taxon>Flavobacteriaceae</taxon>
        <taxon>Mariniflexile</taxon>
    </lineage>
</organism>
<evidence type="ECO:0000313" key="4">
    <source>
        <dbReference type="EMBL" id="MFD0835675.1"/>
    </source>
</evidence>
<dbReference type="InterPro" id="IPR000917">
    <property type="entry name" value="Sulfatase_N"/>
</dbReference>
<keyword evidence="2" id="KW-0378">Hydrolase</keyword>
<protein>
    <submittedName>
        <fullName evidence="4">Sulfatase</fullName>
    </submittedName>
</protein>
<dbReference type="Gene3D" id="3.30.1120.10">
    <property type="match status" value="1"/>
</dbReference>
<dbReference type="PANTHER" id="PTHR42693:SF53">
    <property type="entry name" value="ENDO-4-O-SULFATASE"/>
    <property type="match status" value="1"/>
</dbReference>
<dbReference type="SUPFAM" id="SSF53649">
    <property type="entry name" value="Alkaline phosphatase-like"/>
    <property type="match status" value="1"/>
</dbReference>
<evidence type="ECO:0000256" key="2">
    <source>
        <dbReference type="ARBA" id="ARBA00022801"/>
    </source>
</evidence>
<comment type="similarity">
    <text evidence="1">Belongs to the sulfatase family.</text>
</comment>
<name>A0ABW3BRC5_9FLAO</name>
<comment type="caution">
    <text evidence="4">The sequence shown here is derived from an EMBL/GenBank/DDBJ whole genome shotgun (WGS) entry which is preliminary data.</text>
</comment>
<dbReference type="Proteomes" id="UP001597011">
    <property type="component" value="Unassembled WGS sequence"/>
</dbReference>
<proteinExistence type="inferred from homology"/>
<dbReference type="Pfam" id="PF00884">
    <property type="entry name" value="Sulfatase"/>
    <property type="match status" value="1"/>
</dbReference>
<evidence type="ECO:0000313" key="5">
    <source>
        <dbReference type="Proteomes" id="UP001597011"/>
    </source>
</evidence>
<dbReference type="PANTHER" id="PTHR42693">
    <property type="entry name" value="ARYLSULFATASE FAMILY MEMBER"/>
    <property type="match status" value="1"/>
</dbReference>
<feature type="domain" description="Sulfatase N-terminal" evidence="3">
    <location>
        <begin position="13"/>
        <end position="327"/>
    </location>
</feature>
<reference evidence="5" key="1">
    <citation type="journal article" date="2019" name="Int. J. Syst. Evol. Microbiol.">
        <title>The Global Catalogue of Microorganisms (GCM) 10K type strain sequencing project: providing services to taxonomists for standard genome sequencing and annotation.</title>
        <authorList>
            <consortium name="The Broad Institute Genomics Platform"/>
            <consortium name="The Broad Institute Genome Sequencing Center for Infectious Disease"/>
            <person name="Wu L."/>
            <person name="Ma J."/>
        </authorList>
    </citation>
    <scope>NUCLEOTIDE SEQUENCE [LARGE SCALE GENOMIC DNA]</scope>
    <source>
        <strain evidence="5">CCUG 60529</strain>
    </source>
</reference>
<dbReference type="Gene3D" id="3.40.720.10">
    <property type="entry name" value="Alkaline Phosphatase, subunit A"/>
    <property type="match status" value="1"/>
</dbReference>
<sequence>MTKTVKTSQSKKPNIVFILTDQWRGSALGYAGDPNVKTPNLDALAKTSVNFTNAVSVTPVCTPHRAALLTGRFPTTTGMFLNDIYLPSEELCMAEIFKAEGYNTAYWGKWHLDGHGRENNVAPERRQGFDYWKGAECDHNYNKEHYYANNDPEKKYWEGYSPFSIVKDANEYISNHAKDTNPFLMVISLATPHYPHDSAPQKYKDMYPLESIKLAPNVSEQWKDKALQESQGYYAHCTATDEAIGQVLDKLKELNLDQNTIIVFSSDHGEMMGSQDVKPFTKQLAWDESIRVPFLISYPGIGKNKGTTVNAPINTPDILPSLLGLAKISIPKTIEGEDLSELIKNPDPNEDRAALVMNVSPFTGNYKDSAYRAIRTKQYTYIKTVDGDNSLFDNIKDPYQMTNLFDKSEVKEIQHDLDDKLYKELKKNNDPFKDRNYYLKKWNYVLDETKHAIDYWSWSKGKGVVQSPKLIN</sequence>
<dbReference type="EMBL" id="JBHTIB010000008">
    <property type="protein sequence ID" value="MFD0835675.1"/>
    <property type="molecule type" value="Genomic_DNA"/>
</dbReference>